<keyword evidence="2" id="KW-1185">Reference proteome</keyword>
<protein>
    <submittedName>
        <fullName evidence="1">Uncharacterized protein</fullName>
    </submittedName>
</protein>
<comment type="caution">
    <text evidence="1">The sequence shown here is derived from an EMBL/GenBank/DDBJ whole genome shotgun (WGS) entry which is preliminary data.</text>
</comment>
<evidence type="ECO:0000313" key="2">
    <source>
        <dbReference type="Proteomes" id="UP000694460"/>
    </source>
</evidence>
<sequence>MLAMVFSFSYWDPNSRIYQNPYVVGLPATNPSYIKLLH</sequence>
<evidence type="ECO:0000313" key="1">
    <source>
        <dbReference type="EMBL" id="MBP2455151.1"/>
    </source>
</evidence>
<accession>A0ABS5A080</accession>
<gene>
    <name evidence="1" type="ORF">JOF57_005064</name>
</gene>
<name>A0ABS5A080_9MYCO</name>
<proteinExistence type="predicted"/>
<reference evidence="1 2" key="1">
    <citation type="submission" date="2021-03" db="EMBL/GenBank/DDBJ databases">
        <title>Sequencing the genomes of 1000 actinobacteria strains.</title>
        <authorList>
            <person name="Klenk H.-P."/>
        </authorList>
    </citation>
    <scope>NUCLEOTIDE SEQUENCE [LARGE SCALE GENOMIC DNA]</scope>
    <source>
        <strain evidence="1 2">DSM 46713</strain>
    </source>
</reference>
<dbReference type="Proteomes" id="UP000694460">
    <property type="component" value="Unassembled WGS sequence"/>
</dbReference>
<organism evidence="1 2">
    <name type="scientific">Mycolicibacterium lutetiense</name>
    <dbReference type="NCBI Taxonomy" id="1641992"/>
    <lineage>
        <taxon>Bacteria</taxon>
        <taxon>Bacillati</taxon>
        <taxon>Actinomycetota</taxon>
        <taxon>Actinomycetes</taxon>
        <taxon>Mycobacteriales</taxon>
        <taxon>Mycobacteriaceae</taxon>
        <taxon>Mycolicibacterium</taxon>
    </lineage>
</organism>
<dbReference type="EMBL" id="JAGIOP010000002">
    <property type="protein sequence ID" value="MBP2455151.1"/>
    <property type="molecule type" value="Genomic_DNA"/>
</dbReference>